<comment type="caution">
    <text evidence="10">The sequence shown here is derived from an EMBL/GenBank/DDBJ whole genome shotgun (WGS) entry which is preliminary data.</text>
</comment>
<gene>
    <name evidence="10" type="ORF">TIFTF001_024427</name>
</gene>
<feature type="region of interest" description="Disordered" evidence="8">
    <location>
        <begin position="463"/>
        <end position="507"/>
    </location>
</feature>
<dbReference type="GO" id="GO:0003682">
    <property type="term" value="F:chromatin binding"/>
    <property type="evidence" value="ECO:0007669"/>
    <property type="project" value="TreeGrafter"/>
</dbReference>
<feature type="compositionally biased region" description="Polar residues" evidence="8">
    <location>
        <begin position="290"/>
        <end position="313"/>
    </location>
</feature>
<dbReference type="PANTHER" id="PTHR12585:SF55">
    <property type="entry name" value="SISTER CHROMATID COHESION 1 PROTEIN 3"/>
    <property type="match status" value="1"/>
</dbReference>
<sequence>MELSLIKRSFVQPVLDTIAVWLRKGHDGRGIDPWYFLATESQFLGLEEEEEDVLLADVSGAKRAAGNGLGGGAYAEPPQEVPLHIHRYSLHRRTHNVSGGAASTENVEPPSVGCHLNLPEDARQAPVQAITLPDTFDLDAMDLDDDLNLDGAHNHHHSSQEDITLIDQIPIGTEPYVSICFDEDIMMDIRLLTEVPDSSGTALDENAASPAAVNTSEGVPSPSNQLRGENIRHTEENTLPDFVGHEVLDFVIPDTGPSNDAETHELRNGNDNSSEDIPEVEVMRDAVPENSGNPPLSPNHSIDTAEPQTSLDQRMNDKETLSPIIENNLPSGGDTLPFQPSSRPQASAASLQEGLLNDNASVSFAIRSSPQVEKPKARPRKRKQFYDEAPVLTNKFMKKALEDPCELKRKRRKIPYSALGIWKLEKNLRKEKVFLEPSITGLCSDLRNIFDKDYMSTKIQSLNEAAPDSGVSKSPAPETDASPEAVPVQSPAPATEALPEHGGLQFQTPTHDYAQEIERLMNVVSHDEPSVLPDFIPSPRATPPLGTDAISVSTTQSLRSTPVTMAETTTGTGVLPTPDFQASTGLWDSELETPAFMDERTDLENTGLSDVPEVNSAAEVEELLFLEADDNTPAASQGTLGVDSLSVRTRAVAQYLKKQSPITPISENSSEDLSLNKLLKGKTRKLCARLFFETLVLKSNGLIDVVQEIPYGDIALKLTSALLKAQI</sequence>
<evidence type="ECO:0000256" key="4">
    <source>
        <dbReference type="ARBA" id="ARBA00022776"/>
    </source>
</evidence>
<evidence type="ECO:0000259" key="9">
    <source>
        <dbReference type="Pfam" id="PF04824"/>
    </source>
</evidence>
<dbReference type="AlphaFoldDB" id="A0AA88ALC7"/>
<comment type="subunit">
    <text evidence="7">Component of the cohesin complex.</text>
</comment>
<dbReference type="CDD" id="cd21793">
    <property type="entry name" value="Rad21_Rec8_M_AtSYN1-like"/>
    <property type="match status" value="1"/>
</dbReference>
<comment type="similarity">
    <text evidence="2">Belongs to the rad21 family.</text>
</comment>
<dbReference type="GO" id="GO:0005634">
    <property type="term" value="C:nucleus"/>
    <property type="evidence" value="ECO:0007669"/>
    <property type="project" value="UniProtKB-SubCell"/>
</dbReference>
<keyword evidence="3" id="KW-0132">Cell division</keyword>
<proteinExistence type="inferred from homology"/>
<keyword evidence="4" id="KW-0131">Cell cycle</keyword>
<feature type="compositionally biased region" description="Low complexity" evidence="8">
    <location>
        <begin position="337"/>
        <end position="349"/>
    </location>
</feature>
<reference evidence="10" key="1">
    <citation type="submission" date="2023-07" db="EMBL/GenBank/DDBJ databases">
        <title>draft genome sequence of fig (Ficus carica).</title>
        <authorList>
            <person name="Takahashi T."/>
            <person name="Nishimura K."/>
        </authorList>
    </citation>
    <scope>NUCLEOTIDE SEQUENCE</scope>
</reference>
<feature type="region of interest" description="Disordered" evidence="8">
    <location>
        <begin position="251"/>
        <end position="349"/>
    </location>
</feature>
<dbReference type="GO" id="GO:1990414">
    <property type="term" value="P:replication-born double-strand break repair via sister chromatid exchange"/>
    <property type="evidence" value="ECO:0007669"/>
    <property type="project" value="TreeGrafter"/>
</dbReference>
<keyword evidence="4" id="KW-0498">Mitosis</keyword>
<dbReference type="PANTHER" id="PTHR12585">
    <property type="entry name" value="SCC1 / RAD21 FAMILY MEMBER"/>
    <property type="match status" value="1"/>
</dbReference>
<evidence type="ECO:0000313" key="10">
    <source>
        <dbReference type="EMBL" id="GMN55307.1"/>
    </source>
</evidence>
<accession>A0AA88ALC7</accession>
<evidence type="ECO:0000256" key="8">
    <source>
        <dbReference type="SAM" id="MobiDB-lite"/>
    </source>
</evidence>
<keyword evidence="6" id="KW-0539">Nucleus</keyword>
<comment type="subcellular location">
    <subcellularLocation>
        <location evidence="1">Nucleus</location>
    </subcellularLocation>
</comment>
<dbReference type="GO" id="GO:0008278">
    <property type="term" value="C:cohesin complex"/>
    <property type="evidence" value="ECO:0007669"/>
    <property type="project" value="InterPro"/>
</dbReference>
<feature type="compositionally biased region" description="Polar residues" evidence="8">
    <location>
        <begin position="212"/>
        <end position="227"/>
    </location>
</feature>
<evidence type="ECO:0000256" key="5">
    <source>
        <dbReference type="ARBA" id="ARBA00022829"/>
    </source>
</evidence>
<dbReference type="InterPro" id="IPR036390">
    <property type="entry name" value="WH_DNA-bd_sf"/>
</dbReference>
<evidence type="ECO:0000256" key="1">
    <source>
        <dbReference type="ARBA" id="ARBA00004123"/>
    </source>
</evidence>
<organism evidence="10 11">
    <name type="scientific">Ficus carica</name>
    <name type="common">Common fig</name>
    <dbReference type="NCBI Taxonomy" id="3494"/>
    <lineage>
        <taxon>Eukaryota</taxon>
        <taxon>Viridiplantae</taxon>
        <taxon>Streptophyta</taxon>
        <taxon>Embryophyta</taxon>
        <taxon>Tracheophyta</taxon>
        <taxon>Spermatophyta</taxon>
        <taxon>Magnoliopsida</taxon>
        <taxon>eudicotyledons</taxon>
        <taxon>Gunneridae</taxon>
        <taxon>Pentapetalae</taxon>
        <taxon>rosids</taxon>
        <taxon>fabids</taxon>
        <taxon>Rosales</taxon>
        <taxon>Moraceae</taxon>
        <taxon>Ficeae</taxon>
        <taxon>Ficus</taxon>
    </lineage>
</organism>
<dbReference type="Gene3D" id="1.10.10.580">
    <property type="entry name" value="Structural maintenance of chromosome 1. Chain E"/>
    <property type="match status" value="1"/>
</dbReference>
<feature type="region of interest" description="Disordered" evidence="8">
    <location>
        <begin position="201"/>
        <end position="228"/>
    </location>
</feature>
<dbReference type="GO" id="GO:0007062">
    <property type="term" value="P:sister chromatid cohesion"/>
    <property type="evidence" value="ECO:0007669"/>
    <property type="project" value="InterPro"/>
</dbReference>
<dbReference type="InterPro" id="IPR006909">
    <property type="entry name" value="Rad21/Rec8_C_eu"/>
</dbReference>
<dbReference type="GO" id="GO:0007059">
    <property type="term" value="P:chromosome segregation"/>
    <property type="evidence" value="ECO:0007669"/>
    <property type="project" value="UniProtKB-KW"/>
</dbReference>
<evidence type="ECO:0000256" key="2">
    <source>
        <dbReference type="ARBA" id="ARBA00009870"/>
    </source>
</evidence>
<keyword evidence="11" id="KW-1185">Reference proteome</keyword>
<dbReference type="FunFam" id="1.10.10.580:FF:000002">
    <property type="entry name" value="Sister chromatid cohesion 1 protein 4"/>
    <property type="match status" value="1"/>
</dbReference>
<evidence type="ECO:0000256" key="3">
    <source>
        <dbReference type="ARBA" id="ARBA00022618"/>
    </source>
</evidence>
<dbReference type="Proteomes" id="UP001187192">
    <property type="component" value="Unassembled WGS sequence"/>
</dbReference>
<evidence type="ECO:0000313" key="11">
    <source>
        <dbReference type="Proteomes" id="UP001187192"/>
    </source>
</evidence>
<evidence type="ECO:0000256" key="6">
    <source>
        <dbReference type="ARBA" id="ARBA00023242"/>
    </source>
</evidence>
<dbReference type="Pfam" id="PF04824">
    <property type="entry name" value="Rad21_Rec8"/>
    <property type="match status" value="1"/>
</dbReference>
<dbReference type="InterPro" id="IPR039781">
    <property type="entry name" value="Rad21/Rec8-like"/>
</dbReference>
<feature type="domain" description="Rad21/Rec8-like protein C-terminal eukaryotic" evidence="9">
    <location>
        <begin position="669"/>
        <end position="720"/>
    </location>
</feature>
<dbReference type="InterPro" id="IPR023093">
    <property type="entry name" value="ScpA-like_C"/>
</dbReference>
<dbReference type="GO" id="GO:0051301">
    <property type="term" value="P:cell division"/>
    <property type="evidence" value="ECO:0007669"/>
    <property type="project" value="UniProtKB-KW"/>
</dbReference>
<protein>
    <recommendedName>
        <fullName evidence="9">Rad21/Rec8-like protein C-terminal eukaryotic domain-containing protein</fullName>
    </recommendedName>
</protein>
<dbReference type="SUPFAM" id="SSF46785">
    <property type="entry name" value="Winged helix' DNA-binding domain"/>
    <property type="match status" value="1"/>
</dbReference>
<dbReference type="EMBL" id="BTGU01000056">
    <property type="protein sequence ID" value="GMN55307.1"/>
    <property type="molecule type" value="Genomic_DNA"/>
</dbReference>
<name>A0AA88ALC7_FICCA</name>
<keyword evidence="5" id="KW-0159">Chromosome partition</keyword>
<evidence type="ECO:0000256" key="7">
    <source>
        <dbReference type="ARBA" id="ARBA00064543"/>
    </source>
</evidence>